<evidence type="ECO:0000256" key="2">
    <source>
        <dbReference type="SAM" id="Phobius"/>
    </source>
</evidence>
<comment type="caution">
    <text evidence="3">The sequence shown here is derived from an EMBL/GenBank/DDBJ whole genome shotgun (WGS) entry which is preliminary data.</text>
</comment>
<proteinExistence type="predicted"/>
<keyword evidence="2" id="KW-0812">Transmembrane</keyword>
<evidence type="ECO:0000313" key="3">
    <source>
        <dbReference type="EMBL" id="GFG32199.1"/>
    </source>
</evidence>
<keyword evidence="2" id="KW-0472">Membrane</keyword>
<name>A0A6L2PI09_COPFO</name>
<organism evidence="3 4">
    <name type="scientific">Coptotermes formosanus</name>
    <name type="common">Formosan subterranean termite</name>
    <dbReference type="NCBI Taxonomy" id="36987"/>
    <lineage>
        <taxon>Eukaryota</taxon>
        <taxon>Metazoa</taxon>
        <taxon>Ecdysozoa</taxon>
        <taxon>Arthropoda</taxon>
        <taxon>Hexapoda</taxon>
        <taxon>Insecta</taxon>
        <taxon>Pterygota</taxon>
        <taxon>Neoptera</taxon>
        <taxon>Polyneoptera</taxon>
        <taxon>Dictyoptera</taxon>
        <taxon>Blattodea</taxon>
        <taxon>Blattoidea</taxon>
        <taxon>Termitoidae</taxon>
        <taxon>Rhinotermitidae</taxon>
        <taxon>Coptotermes</taxon>
    </lineage>
</organism>
<keyword evidence="4" id="KW-1185">Reference proteome</keyword>
<accession>A0A6L2PI09</accession>
<feature type="region of interest" description="Disordered" evidence="1">
    <location>
        <begin position="66"/>
        <end position="182"/>
    </location>
</feature>
<reference evidence="4" key="1">
    <citation type="submission" date="2020-01" db="EMBL/GenBank/DDBJ databases">
        <title>Draft genome sequence of the Termite Coptotermes fromosanus.</title>
        <authorList>
            <person name="Itakura S."/>
            <person name="Yosikawa Y."/>
            <person name="Umezawa K."/>
        </authorList>
    </citation>
    <scope>NUCLEOTIDE SEQUENCE [LARGE SCALE GENOMIC DNA]</scope>
</reference>
<sequence>MLRSMRLCSQIAGYFQHSGVLYRPYLRAQPQYFIHLCARGLDESKNGGTKMAWPCHSMRMYTDSPKVGKDGTCKSHETSKAVEESVKRKEPDTSIRVTGKEPVENKSTNTPNQLPLKECEPMTPTPPQKSDNKTFADYKASSSESQRAVHKIIPSEQEHDRLHRTRNSSQQEGSHDMNGKQKRYTGKLIGGVLLLLATVIAVYYAGVTVKKDKEGKPGEVKKTVRKSTRINCPAYSAKDPELKWLLRTSHILV</sequence>
<dbReference type="Proteomes" id="UP000502823">
    <property type="component" value="Unassembled WGS sequence"/>
</dbReference>
<dbReference type="EMBL" id="BLKM01011106">
    <property type="protein sequence ID" value="GFG32199.1"/>
    <property type="molecule type" value="Genomic_DNA"/>
</dbReference>
<evidence type="ECO:0000256" key="1">
    <source>
        <dbReference type="SAM" id="MobiDB-lite"/>
    </source>
</evidence>
<feature type="transmembrane region" description="Helical" evidence="2">
    <location>
        <begin position="188"/>
        <end position="206"/>
    </location>
</feature>
<keyword evidence="2" id="KW-1133">Transmembrane helix</keyword>
<dbReference type="InParanoid" id="A0A6L2PI09"/>
<protein>
    <submittedName>
        <fullName evidence="3">Uncharacterized protein</fullName>
    </submittedName>
</protein>
<evidence type="ECO:0000313" key="4">
    <source>
        <dbReference type="Proteomes" id="UP000502823"/>
    </source>
</evidence>
<dbReference type="AlphaFoldDB" id="A0A6L2PI09"/>
<gene>
    <name evidence="3" type="ORF">Cfor_06598</name>
</gene>
<feature type="compositionally biased region" description="Basic and acidic residues" evidence="1">
    <location>
        <begin position="66"/>
        <end position="104"/>
    </location>
</feature>